<name>A0AA36CNN7_9BILA</name>
<protein>
    <recommendedName>
        <fullName evidence="6">Complex I assembly factor TIMMDC1, mitochondrial</fullName>
    </recommendedName>
    <alternativeName>
        <fullName evidence="7">Translocase of inner mitochondrial membrane domain-containing protein 1</fullName>
    </alternativeName>
</protein>
<dbReference type="EMBL" id="CATQJA010002598">
    <property type="protein sequence ID" value="CAJ0572446.1"/>
    <property type="molecule type" value="Genomic_DNA"/>
</dbReference>
<comment type="caution">
    <text evidence="10">The sequence shown here is derived from an EMBL/GenBank/DDBJ whole genome shotgun (WGS) entry which is preliminary data.</text>
</comment>
<feature type="transmembrane region" description="Helical" evidence="9">
    <location>
        <begin position="184"/>
        <end position="210"/>
    </location>
</feature>
<dbReference type="PANTHER" id="PTHR13002">
    <property type="entry name" value="C3ORF1 PROTEIN-RELATED"/>
    <property type="match status" value="1"/>
</dbReference>
<feature type="compositionally biased region" description="Pro residues" evidence="8">
    <location>
        <begin position="53"/>
        <end position="65"/>
    </location>
</feature>
<dbReference type="GO" id="GO:0016020">
    <property type="term" value="C:membrane"/>
    <property type="evidence" value="ECO:0007669"/>
    <property type="project" value="UniProtKB-SubCell"/>
</dbReference>
<evidence type="ECO:0000256" key="7">
    <source>
        <dbReference type="ARBA" id="ARBA00041344"/>
    </source>
</evidence>
<feature type="non-terminal residue" evidence="10">
    <location>
        <position position="1"/>
    </location>
</feature>
<keyword evidence="5 9" id="KW-0472">Membrane</keyword>
<gene>
    <name evidence="10" type="ORF">MSPICULIGERA_LOCUS10832</name>
</gene>
<keyword evidence="3 9" id="KW-0812">Transmembrane</keyword>
<keyword evidence="4 9" id="KW-1133">Transmembrane helix</keyword>
<comment type="subcellular location">
    <subcellularLocation>
        <location evidence="1">Membrane</location>
        <topology evidence="1">Multi-pass membrane protein</topology>
    </subcellularLocation>
</comment>
<evidence type="ECO:0000256" key="1">
    <source>
        <dbReference type="ARBA" id="ARBA00004141"/>
    </source>
</evidence>
<evidence type="ECO:0000313" key="10">
    <source>
        <dbReference type="EMBL" id="CAJ0572446.1"/>
    </source>
</evidence>
<dbReference type="PANTHER" id="PTHR13002:SF1">
    <property type="entry name" value="COMPLEX I ASSEMBLY FACTOR TIMMDC1, MITOCHONDRIAL"/>
    <property type="match status" value="1"/>
</dbReference>
<evidence type="ECO:0000256" key="3">
    <source>
        <dbReference type="ARBA" id="ARBA00022692"/>
    </source>
</evidence>
<evidence type="ECO:0000256" key="9">
    <source>
        <dbReference type="SAM" id="Phobius"/>
    </source>
</evidence>
<reference evidence="10" key="1">
    <citation type="submission" date="2023-06" db="EMBL/GenBank/DDBJ databases">
        <authorList>
            <person name="Delattre M."/>
        </authorList>
    </citation>
    <scope>NUCLEOTIDE SEQUENCE</scope>
    <source>
        <strain evidence="10">AF72</strain>
    </source>
</reference>
<dbReference type="AlphaFoldDB" id="A0AA36CNN7"/>
<organism evidence="10 11">
    <name type="scientific">Mesorhabditis spiculigera</name>
    <dbReference type="NCBI Taxonomy" id="96644"/>
    <lineage>
        <taxon>Eukaryota</taxon>
        <taxon>Metazoa</taxon>
        <taxon>Ecdysozoa</taxon>
        <taxon>Nematoda</taxon>
        <taxon>Chromadorea</taxon>
        <taxon>Rhabditida</taxon>
        <taxon>Rhabditina</taxon>
        <taxon>Rhabditomorpha</taxon>
        <taxon>Rhabditoidea</taxon>
        <taxon>Rhabditidae</taxon>
        <taxon>Mesorhabditinae</taxon>
        <taxon>Mesorhabditis</taxon>
    </lineage>
</organism>
<evidence type="ECO:0000256" key="6">
    <source>
        <dbReference type="ARBA" id="ARBA00040778"/>
    </source>
</evidence>
<proteinExistence type="inferred from homology"/>
<evidence type="ECO:0000313" key="11">
    <source>
        <dbReference type="Proteomes" id="UP001177023"/>
    </source>
</evidence>
<evidence type="ECO:0000256" key="5">
    <source>
        <dbReference type="ARBA" id="ARBA00023136"/>
    </source>
</evidence>
<accession>A0AA36CNN7</accession>
<dbReference type="GO" id="GO:0032981">
    <property type="term" value="P:mitochondrial respiratory chain complex I assembly"/>
    <property type="evidence" value="ECO:0007669"/>
    <property type="project" value="InterPro"/>
</dbReference>
<keyword evidence="11" id="KW-1185">Reference proteome</keyword>
<evidence type="ECO:0000256" key="4">
    <source>
        <dbReference type="ARBA" id="ARBA00022989"/>
    </source>
</evidence>
<dbReference type="GO" id="GO:0005739">
    <property type="term" value="C:mitochondrion"/>
    <property type="evidence" value="ECO:0007669"/>
    <property type="project" value="TreeGrafter"/>
</dbReference>
<evidence type="ECO:0000256" key="2">
    <source>
        <dbReference type="ARBA" id="ARBA00008444"/>
    </source>
</evidence>
<feature type="compositionally biased region" description="Polar residues" evidence="8">
    <location>
        <begin position="1"/>
        <end position="12"/>
    </location>
</feature>
<sequence length="300" mass="32735">MSNGDPKASTSDAVEPGATGQSALGKLWTGYKEKLWRARQERIHETIKAKPAKTPPPQGATPYDPPWTREPGFEAGWARVKSLYTTENSMELSILQRICTGTFAAGFLMGGLASYKDAQRVYEQTHVGTRYLSMRDAIVRRIDYGILRFAIAGAKMGVKAALITGPVIGLTTHLSAYRAKFSSAYVPLISGAVSGALHAVGGVFAFPLGIIGVTKAIGLGIASGCSLAAVFQLFALSLDKTGDQAYWYFKNELEKELRGHSEFDRKVAQVMAENPDMWWRASAIRHVRKLEEKESEALDC</sequence>
<feature type="transmembrane region" description="Helical" evidence="9">
    <location>
        <begin position="216"/>
        <end position="238"/>
    </location>
</feature>
<dbReference type="Proteomes" id="UP001177023">
    <property type="component" value="Unassembled WGS sequence"/>
</dbReference>
<feature type="region of interest" description="Disordered" evidence="8">
    <location>
        <begin position="46"/>
        <end position="68"/>
    </location>
</feature>
<dbReference type="InterPro" id="IPR055299">
    <property type="entry name" value="TIMMDC1"/>
</dbReference>
<comment type="similarity">
    <text evidence="2">Belongs to the Tim17/Tim22/Tim23 family.</text>
</comment>
<evidence type="ECO:0000256" key="8">
    <source>
        <dbReference type="SAM" id="MobiDB-lite"/>
    </source>
</evidence>
<feature type="region of interest" description="Disordered" evidence="8">
    <location>
        <begin position="1"/>
        <end position="21"/>
    </location>
</feature>